<feature type="compositionally biased region" description="Basic and acidic residues" evidence="3">
    <location>
        <begin position="654"/>
        <end position="674"/>
    </location>
</feature>
<feature type="region of interest" description="Disordered" evidence="3">
    <location>
        <begin position="1324"/>
        <end position="1351"/>
    </location>
</feature>
<feature type="compositionally biased region" description="Basic residues" evidence="3">
    <location>
        <begin position="240"/>
        <end position="249"/>
    </location>
</feature>
<dbReference type="PROSITE" id="PS50005">
    <property type="entry name" value="TPR"/>
    <property type="match status" value="1"/>
</dbReference>
<dbReference type="GO" id="GO:0051959">
    <property type="term" value="F:dynein light intermediate chain binding"/>
    <property type="evidence" value="ECO:0007669"/>
    <property type="project" value="InterPro"/>
</dbReference>
<dbReference type="GO" id="GO:0030286">
    <property type="term" value="C:dynein complex"/>
    <property type="evidence" value="ECO:0007669"/>
    <property type="project" value="InterPro"/>
</dbReference>
<feature type="compositionally biased region" description="Basic and acidic residues" evidence="3">
    <location>
        <begin position="1324"/>
        <end position="1333"/>
    </location>
</feature>
<dbReference type="InterPro" id="IPR011990">
    <property type="entry name" value="TPR-like_helical_dom_sf"/>
</dbReference>
<dbReference type="InterPro" id="IPR026983">
    <property type="entry name" value="DHC"/>
</dbReference>
<dbReference type="Gene3D" id="1.20.920.20">
    <property type="match status" value="1"/>
</dbReference>
<feature type="compositionally biased region" description="Basic and acidic residues" evidence="3">
    <location>
        <begin position="327"/>
        <end position="336"/>
    </location>
</feature>
<organism evidence="4 5">
    <name type="scientific">Triparma laevis f. inornata</name>
    <dbReference type="NCBI Taxonomy" id="1714386"/>
    <lineage>
        <taxon>Eukaryota</taxon>
        <taxon>Sar</taxon>
        <taxon>Stramenopiles</taxon>
        <taxon>Ochrophyta</taxon>
        <taxon>Bolidophyceae</taxon>
        <taxon>Parmales</taxon>
        <taxon>Triparmaceae</taxon>
        <taxon>Triparma</taxon>
    </lineage>
</organism>
<name>A0A9W7BIR8_9STRA</name>
<feature type="compositionally biased region" description="Basic and acidic residues" evidence="3">
    <location>
        <begin position="258"/>
        <end position="270"/>
    </location>
</feature>
<keyword evidence="2" id="KW-0175">Coiled coil</keyword>
<feature type="region of interest" description="Disordered" evidence="3">
    <location>
        <begin position="240"/>
        <end position="378"/>
    </location>
</feature>
<comment type="caution">
    <text evidence="4">The sequence shown here is derived from an EMBL/GenBank/DDBJ whole genome shotgun (WGS) entry which is preliminary data.</text>
</comment>
<dbReference type="SUPFAM" id="SSF48452">
    <property type="entry name" value="TPR-like"/>
    <property type="match status" value="1"/>
</dbReference>
<accession>A0A9W7BIR8</accession>
<evidence type="ECO:0000256" key="2">
    <source>
        <dbReference type="SAM" id="Coils"/>
    </source>
</evidence>
<feature type="repeat" description="TPR" evidence="1">
    <location>
        <begin position="1192"/>
        <end position="1225"/>
    </location>
</feature>
<dbReference type="GO" id="GO:0007018">
    <property type="term" value="P:microtubule-based movement"/>
    <property type="evidence" value="ECO:0007669"/>
    <property type="project" value="InterPro"/>
</dbReference>
<feature type="region of interest" description="Disordered" evidence="3">
    <location>
        <begin position="639"/>
        <end position="706"/>
    </location>
</feature>
<dbReference type="EMBL" id="BLQM01000471">
    <property type="protein sequence ID" value="GMH91439.1"/>
    <property type="molecule type" value="Genomic_DNA"/>
</dbReference>
<feature type="compositionally biased region" description="Basic and acidic residues" evidence="3">
    <location>
        <begin position="344"/>
        <end position="358"/>
    </location>
</feature>
<dbReference type="GO" id="GO:0045505">
    <property type="term" value="F:dynein intermediate chain binding"/>
    <property type="evidence" value="ECO:0007669"/>
    <property type="project" value="InterPro"/>
</dbReference>
<feature type="compositionally biased region" description="Basic residues" evidence="3">
    <location>
        <begin position="1342"/>
        <end position="1351"/>
    </location>
</feature>
<gene>
    <name evidence="4" type="ORF">TL16_g12060</name>
</gene>
<sequence length="1375" mass="154189">MSSPSTPHPTWLKTFETLISLSQSSDPDGRTMKIGPVGVGMKSRQIKVGSDKNPSVGFKQASCFSLKREGSFNGGEGSSSGPMIGVTAYKESTNSEFQVWKTEKDKLIRAQKKESEKERKIEEEKVMLKEKGNSDEEHKMWLKEKQREMVKQKREKKKEEREFEARITLERSALVARKKKSLEPHVSKTNELLRLEREKYKAVTSGKALPGNLAKSLKKLKTNPLNVEVVMVKVVDVNNNKKKKKKKKLTKEFNSMHLEVKVEEEPETKQTDVTNDTTGYGDDFDQPSNSSGYGDDFDQPSIGQKDDYGEDFEDEQPSPLKPTPNKELSKSRERSRTFAFGPDPIKRQESMDPREKSSKRPSGMPLIPELTKSTPTIDGLKEKVKFDRKLNGLSAGQQYRHRRMIERSAQNFHTVKVLRDTLRRDEVKDQNKAKRAYHKWIKENPPKSGVENRPDWDNDFVNPEARDQQERDTAKAVAEARGASFRGQFGPGYGVDLHALPAGFGTGTVVDGIVLDGVEQALHAIKQPDLLELGSFFKPPIAVKAVVGAICTLLGIEPQWDVAYKGLLRNSYYFLTMLRFFDKDGVDVETAMTLEQFMESELFEEGAVEHGSRALVQLRNWVVAVWDYITGEELVRYQKYGRTGPPPKPKKKKGEAEKKEEKIQAEKEAKEEAKNFVIDATLDPNEYATTDYEDSEDDDSHYGDDFDNNSLQASVVSATKLMVELEDLKRSLEAAKAEKKAADERVARAEFEKSRALVDAEEAAAEKVQEAVNKVKEDFGKQETNDIQIVRKQMQEEADKKIELAVLEATRAQAKELEKSKEAAAKVAQEVAILQTAAAKKSRSAMELSAMLAKEKLMRKLADRKANAAAPVLQELLETTVDDLEKSKLEEEGSKLKEELSVASETLNRAQTQMAQKDIIIMVQSGMLSANEWLSHREMHAIEGQEIHQVDHPGVDPMTISTLIELGEFFHTFDELTKEGNMVKEGTEGIEDVHKGASQLKSLMKGLREGGGGEEEIEKTLKHSEKVIEQISQFDRKMKESNAHMNEAVDHLNSDLLDEVGRLWGKAKASGIDKQFMNKEDGTVLEEVKERGNLSGVGSSVAEVAGVVVRLGEGYIHFGDGVAMGGGQALEQYKEALRCFCIARCFNASDARMVMKVGVGFDDCNLFDESISTFKLSLKMWRKKKEPPGVDAEIMFHLGEAMEHKGDKENALEVFSEASTLAAKVGNSTLVSECSRERGVILSDFGRYKEASKNFGIACELNPTSPEFLTAHAMSLKQAGLVNKAIKKYRAAKALYEVNGHTQFVEGCELEIKECMEISKKKRASMREGEMKGEGSVSTVGGRRRGRRKSDKIRLGGEKEELFVIRKMGWRFRFF</sequence>
<reference evidence="5" key="1">
    <citation type="journal article" date="2023" name="Commun. Biol.">
        <title>Genome analysis of Parmales, the sister group of diatoms, reveals the evolutionary specialization of diatoms from phago-mixotrophs to photoautotrophs.</title>
        <authorList>
            <person name="Ban H."/>
            <person name="Sato S."/>
            <person name="Yoshikawa S."/>
            <person name="Yamada K."/>
            <person name="Nakamura Y."/>
            <person name="Ichinomiya M."/>
            <person name="Sato N."/>
            <person name="Blanc-Mathieu R."/>
            <person name="Endo H."/>
            <person name="Kuwata A."/>
            <person name="Ogata H."/>
        </authorList>
    </citation>
    <scope>NUCLEOTIDE SEQUENCE [LARGE SCALE GENOMIC DNA]</scope>
</reference>
<dbReference type="Proteomes" id="UP001162640">
    <property type="component" value="Unassembled WGS sequence"/>
</dbReference>
<keyword evidence="1" id="KW-0802">TPR repeat</keyword>
<dbReference type="PANTHER" id="PTHR45703">
    <property type="entry name" value="DYNEIN HEAVY CHAIN"/>
    <property type="match status" value="1"/>
</dbReference>
<feature type="region of interest" description="Disordered" evidence="3">
    <location>
        <begin position="129"/>
        <end position="162"/>
    </location>
</feature>
<evidence type="ECO:0000313" key="5">
    <source>
        <dbReference type="Proteomes" id="UP001162640"/>
    </source>
</evidence>
<dbReference type="PANTHER" id="PTHR45703:SF36">
    <property type="entry name" value="DYNEIN HEAVY CHAIN, CYTOPLASMIC"/>
    <property type="match status" value="1"/>
</dbReference>
<dbReference type="Gene3D" id="1.25.40.10">
    <property type="entry name" value="Tetratricopeptide repeat domain"/>
    <property type="match status" value="1"/>
</dbReference>
<proteinExistence type="predicted"/>
<dbReference type="SMART" id="SM00028">
    <property type="entry name" value="TPR"/>
    <property type="match status" value="3"/>
</dbReference>
<dbReference type="InterPro" id="IPR019734">
    <property type="entry name" value="TPR_rpt"/>
</dbReference>
<protein>
    <submittedName>
        <fullName evidence="4">Uncharacterized protein</fullName>
    </submittedName>
</protein>
<evidence type="ECO:0000256" key="1">
    <source>
        <dbReference type="PROSITE-ProRule" id="PRU00339"/>
    </source>
</evidence>
<evidence type="ECO:0000256" key="3">
    <source>
        <dbReference type="SAM" id="MobiDB-lite"/>
    </source>
</evidence>
<evidence type="ECO:0000313" key="4">
    <source>
        <dbReference type="EMBL" id="GMH91439.1"/>
    </source>
</evidence>
<feature type="coiled-coil region" evidence="2">
    <location>
        <begin position="718"/>
        <end position="778"/>
    </location>
</feature>